<sequence length="128" mass="13860">MPFDRAAIANLTYNESGLIPAIVQSATSGRVLMMAWMNYESLLKTLEVGETVFFSRSRNELWHKGATSGNTQKVMSIEADCDSDTLLIKVLENGPACHTDAESCFDVSTLFISPDFSAANDSDGGEDA</sequence>
<dbReference type="NCBIfam" id="NF000768">
    <property type="entry name" value="PRK00051.1"/>
    <property type="match status" value="1"/>
</dbReference>
<accession>A0A6J6J5Y4</accession>
<evidence type="ECO:0000256" key="6">
    <source>
        <dbReference type="ARBA" id="ARBA00023102"/>
    </source>
</evidence>
<dbReference type="PANTHER" id="PTHR42945">
    <property type="entry name" value="HISTIDINE BIOSYNTHESIS BIFUNCTIONAL PROTEIN"/>
    <property type="match status" value="1"/>
</dbReference>
<dbReference type="SUPFAM" id="SSF141734">
    <property type="entry name" value="HisI-like"/>
    <property type="match status" value="1"/>
</dbReference>
<evidence type="ECO:0000256" key="4">
    <source>
        <dbReference type="ARBA" id="ARBA00022605"/>
    </source>
</evidence>
<evidence type="ECO:0000256" key="3">
    <source>
        <dbReference type="ARBA" id="ARBA00012721"/>
    </source>
</evidence>
<feature type="domain" description="Phosphoribosyl-AMP cyclohydrolase" evidence="7">
    <location>
        <begin position="33"/>
        <end position="105"/>
    </location>
</feature>
<keyword evidence="6" id="KW-0368">Histidine biosynthesis</keyword>
<protein>
    <recommendedName>
        <fullName evidence="3">phosphoribosyl-AMP cyclohydrolase</fullName>
        <ecNumber evidence="3">3.5.4.19</ecNumber>
    </recommendedName>
</protein>
<dbReference type="UniPathway" id="UPA00031">
    <property type="reaction ID" value="UER00008"/>
</dbReference>
<organism evidence="8">
    <name type="scientific">freshwater metagenome</name>
    <dbReference type="NCBI Taxonomy" id="449393"/>
    <lineage>
        <taxon>unclassified sequences</taxon>
        <taxon>metagenomes</taxon>
        <taxon>ecological metagenomes</taxon>
    </lineage>
</organism>
<dbReference type="GO" id="GO:0004635">
    <property type="term" value="F:phosphoribosyl-AMP cyclohydrolase activity"/>
    <property type="evidence" value="ECO:0007669"/>
    <property type="project" value="UniProtKB-EC"/>
</dbReference>
<proteinExistence type="predicted"/>
<comment type="pathway">
    <text evidence="2">Amino-acid biosynthesis; L-histidine biosynthesis; L-histidine from 5-phospho-alpha-D-ribose 1-diphosphate: step 3/9.</text>
</comment>
<dbReference type="GO" id="GO:0000105">
    <property type="term" value="P:L-histidine biosynthetic process"/>
    <property type="evidence" value="ECO:0007669"/>
    <property type="project" value="UniProtKB-UniPathway"/>
</dbReference>
<dbReference type="InterPro" id="IPR038019">
    <property type="entry name" value="PRib_AMP_CycHydrolase_sf"/>
</dbReference>
<evidence type="ECO:0000256" key="2">
    <source>
        <dbReference type="ARBA" id="ARBA00005169"/>
    </source>
</evidence>
<dbReference type="EC" id="3.5.4.19" evidence="3"/>
<evidence type="ECO:0000256" key="1">
    <source>
        <dbReference type="ARBA" id="ARBA00000024"/>
    </source>
</evidence>
<name>A0A6J6J5Y4_9ZZZZ</name>
<evidence type="ECO:0000259" key="7">
    <source>
        <dbReference type="Pfam" id="PF01502"/>
    </source>
</evidence>
<dbReference type="Pfam" id="PF01502">
    <property type="entry name" value="PRA-CH"/>
    <property type="match status" value="1"/>
</dbReference>
<dbReference type="PANTHER" id="PTHR42945:SF1">
    <property type="entry name" value="HISTIDINE BIOSYNTHESIS BIFUNCTIONAL PROTEIN HIS7"/>
    <property type="match status" value="1"/>
</dbReference>
<comment type="catalytic activity">
    <reaction evidence="1">
        <text>1-(5-phospho-beta-D-ribosyl)-5'-AMP + H2O = 1-(5-phospho-beta-D-ribosyl)-5-[(5-phospho-beta-D-ribosylamino)methylideneamino]imidazole-4-carboxamide</text>
        <dbReference type="Rhea" id="RHEA:20049"/>
        <dbReference type="ChEBI" id="CHEBI:15377"/>
        <dbReference type="ChEBI" id="CHEBI:58435"/>
        <dbReference type="ChEBI" id="CHEBI:59457"/>
        <dbReference type="EC" id="3.5.4.19"/>
    </reaction>
</comment>
<dbReference type="EMBL" id="CAEZVN010000039">
    <property type="protein sequence ID" value="CAB4631519.1"/>
    <property type="molecule type" value="Genomic_DNA"/>
</dbReference>
<evidence type="ECO:0000313" key="8">
    <source>
        <dbReference type="EMBL" id="CAB4631519.1"/>
    </source>
</evidence>
<evidence type="ECO:0000256" key="5">
    <source>
        <dbReference type="ARBA" id="ARBA00022801"/>
    </source>
</evidence>
<dbReference type="FunFam" id="3.10.20.810:FF:000001">
    <property type="entry name" value="Histidine biosynthesis bifunctional protein HisIE"/>
    <property type="match status" value="1"/>
</dbReference>
<dbReference type="AlphaFoldDB" id="A0A6J6J5Y4"/>
<gene>
    <name evidence="8" type="ORF">UFOPK2001_00546</name>
</gene>
<reference evidence="8" key="1">
    <citation type="submission" date="2020-05" db="EMBL/GenBank/DDBJ databases">
        <authorList>
            <person name="Chiriac C."/>
            <person name="Salcher M."/>
            <person name="Ghai R."/>
            <person name="Kavagutti S V."/>
        </authorList>
    </citation>
    <scope>NUCLEOTIDE SEQUENCE</scope>
</reference>
<dbReference type="InterPro" id="IPR002496">
    <property type="entry name" value="PRib_AMP_CycHydrolase_dom"/>
</dbReference>
<keyword evidence="4" id="KW-0028">Amino-acid biosynthesis</keyword>
<dbReference type="GO" id="GO:0004636">
    <property type="term" value="F:phosphoribosyl-ATP diphosphatase activity"/>
    <property type="evidence" value="ECO:0007669"/>
    <property type="project" value="UniProtKB-ARBA"/>
</dbReference>
<dbReference type="Gene3D" id="3.10.20.810">
    <property type="entry name" value="Phosphoribosyl-AMP cyclohydrolase"/>
    <property type="match status" value="1"/>
</dbReference>
<keyword evidence="5" id="KW-0378">Hydrolase</keyword>